<evidence type="ECO:0000256" key="9">
    <source>
        <dbReference type="SAM" id="MobiDB-lite"/>
    </source>
</evidence>
<dbReference type="CDD" id="cd06339">
    <property type="entry name" value="PBP1_YraM_LppC_lipoprotein-like"/>
    <property type="match status" value="1"/>
</dbReference>
<feature type="compositionally biased region" description="Low complexity" evidence="9">
    <location>
        <begin position="328"/>
        <end position="343"/>
    </location>
</feature>
<dbReference type="RefSeq" id="WP_041867331.1">
    <property type="nucleotide sequence ID" value="NC_007712.1"/>
</dbReference>
<dbReference type="InterPro" id="IPR011990">
    <property type="entry name" value="TPR-like_helical_dom_sf"/>
</dbReference>
<name>A0A193QFD5_SODGM</name>
<dbReference type="OrthoDB" id="6708821at2"/>
<feature type="compositionally biased region" description="Polar residues" evidence="9">
    <location>
        <begin position="290"/>
        <end position="301"/>
    </location>
</feature>
<comment type="similarity">
    <text evidence="8">Belongs to the LpoA family.</text>
</comment>
<keyword evidence="5" id="KW-0564">Palmitate</keyword>
<dbReference type="Proteomes" id="UP000245838">
    <property type="component" value="Chromosome sggmmb4_Chromosome"/>
</dbReference>
<dbReference type="GO" id="GO:0008360">
    <property type="term" value="P:regulation of cell shape"/>
    <property type="evidence" value="ECO:0007669"/>
    <property type="project" value="UniProtKB-KW"/>
</dbReference>
<keyword evidence="3 8" id="KW-0573">Peptidoglycan synthesis</keyword>
<dbReference type="AlphaFoldDB" id="A0A193QFD5"/>
<keyword evidence="4 8" id="KW-0472">Membrane</keyword>
<dbReference type="InterPro" id="IPR007443">
    <property type="entry name" value="LpoA"/>
</dbReference>
<dbReference type="PANTHER" id="PTHR38038:SF1">
    <property type="entry name" value="PENICILLIN-BINDING PROTEIN ACTIVATOR LPOA"/>
    <property type="match status" value="1"/>
</dbReference>
<dbReference type="Gene3D" id="3.40.50.2300">
    <property type="match status" value="3"/>
</dbReference>
<accession>A0A193QFD5</accession>
<evidence type="ECO:0000256" key="4">
    <source>
        <dbReference type="ARBA" id="ARBA00023136"/>
    </source>
</evidence>
<evidence type="ECO:0000256" key="7">
    <source>
        <dbReference type="ARBA" id="ARBA00023288"/>
    </source>
</evidence>
<dbReference type="SMR" id="A0A193QFD5"/>
<organism evidence="11 12">
    <name type="scientific">Sodalis glossinidius (strain morsitans)</name>
    <dbReference type="NCBI Taxonomy" id="343509"/>
    <lineage>
        <taxon>Bacteria</taxon>
        <taxon>Pseudomonadati</taxon>
        <taxon>Pseudomonadota</taxon>
        <taxon>Gammaproteobacteria</taxon>
        <taxon>Enterobacterales</taxon>
        <taxon>Bruguierivoracaceae</taxon>
        <taxon>Sodalis</taxon>
    </lineage>
</organism>
<dbReference type="Pfam" id="PF04348">
    <property type="entry name" value="LppC"/>
    <property type="match status" value="2"/>
</dbReference>
<evidence type="ECO:0000313" key="12">
    <source>
        <dbReference type="Proteomes" id="UP000245838"/>
    </source>
</evidence>
<reference evidence="11 12" key="1">
    <citation type="submission" date="2015-05" db="EMBL/GenBank/DDBJ databases">
        <authorList>
            <person name="Goodhead I."/>
        </authorList>
    </citation>
    <scope>NUCLEOTIDE SEQUENCE [LARGE SCALE GENOMIC DNA]</scope>
    <source>
        <strain evidence="12">morsitans</strain>
    </source>
</reference>
<protein>
    <recommendedName>
        <fullName evidence="8">Penicillin-binding protein activator LpoA</fullName>
        <shortName evidence="8">PBP activator LpoA</shortName>
    </recommendedName>
</protein>
<dbReference type="PANTHER" id="PTHR38038">
    <property type="entry name" value="PENICILLIN-BINDING PROTEIN ACTIVATOR LPOA"/>
    <property type="match status" value="1"/>
</dbReference>
<dbReference type="EMBL" id="LN854557">
    <property type="protein sequence ID" value="CRL43858.1"/>
    <property type="molecule type" value="Genomic_DNA"/>
</dbReference>
<evidence type="ECO:0000256" key="6">
    <source>
        <dbReference type="ARBA" id="ARBA00023237"/>
    </source>
</evidence>
<proteinExistence type="inferred from homology"/>
<evidence type="ECO:0000256" key="10">
    <source>
        <dbReference type="SAM" id="SignalP"/>
    </source>
</evidence>
<feature type="compositionally biased region" description="Polar residues" evidence="9">
    <location>
        <begin position="268"/>
        <end position="281"/>
    </location>
</feature>
<feature type="region of interest" description="Disordered" evidence="9">
    <location>
        <begin position="258"/>
        <end position="343"/>
    </location>
</feature>
<sequence length="670" mass="70665">MLYSYVLVFKTGRLLPVVLASLILAACTAQGPESQTGHAAIPANANADYYLQQMQQSSNDTKTDYQLLAIRALIKEGRLPQAQQQLAALQQIDSASLDAPQRLRYTQAMINAGQSRPSLDLVRAYIAQAPLLTDPAARQQNIDKTWQTLVSLPSPQSNLVINADENILQGWLDLLRIYQDNRQDPTLLQAAIKDWQTRYPQNPAAKTLPTPLSQVQNYSSSSVGGIALLLPLNGQAQVFSNAIQQGFSAAKNGLTTQQSALEQDASAAGQSTDGVPQNDGTAGTEPAGGSANQNGPVTTPGTRPDPAASGVDGQASAADNAPQATTLSGQSAGGQPSAAPSAASGVPVKVYDTSSQPLPALLAQAQRDGASMIIGPLLKNDVEQLYNDNAVAASAGTLNILALNQPEHLQPRPNICYFALSPEDEARDAANHIHQQGRQQPLLLLPRGALGDRIAKAFSDAWHQAGGATVLEQRFGSSAELKQNINSGSGISLTGTPVAAGAAVTIAGLTIPVPQDNGAVSPSGGAIDAVYIIATPVELALIKPMIDMRVSSRSRLALYASSRSYQADAGPDYSLEMEGLEFSDIPLLTGAHPALLSQISAQFRGDYSLVRLYAMGIDAWALANHFSEMRQIPGFQVAGETGTLSATPDCVINRTLSWLKYQRGQMIAAQ</sequence>
<dbReference type="Gene3D" id="1.25.40.650">
    <property type="match status" value="1"/>
</dbReference>
<comment type="function">
    <text evidence="8">Regulator of peptidoglycan synthesis that is essential for the function of penicillin-binding protein 1A (PBP1a).</text>
</comment>
<dbReference type="InterPro" id="IPR028082">
    <property type="entry name" value="Peripla_BP_I"/>
</dbReference>
<feature type="signal peptide" evidence="10">
    <location>
        <begin position="1"/>
        <end position="31"/>
    </location>
</feature>
<evidence type="ECO:0000256" key="8">
    <source>
        <dbReference type="HAMAP-Rule" id="MF_01890"/>
    </source>
</evidence>
<dbReference type="HAMAP" id="MF_01890">
    <property type="entry name" value="LpoA"/>
    <property type="match status" value="1"/>
</dbReference>
<feature type="chain" id="PRO_5008874837" description="Penicillin-binding protein activator LpoA" evidence="10">
    <location>
        <begin position="32"/>
        <end position="670"/>
    </location>
</feature>
<dbReference type="GO" id="GO:0030234">
    <property type="term" value="F:enzyme regulator activity"/>
    <property type="evidence" value="ECO:0007669"/>
    <property type="project" value="UniProtKB-UniRule"/>
</dbReference>
<keyword evidence="1 8" id="KW-0732">Signal</keyword>
<gene>
    <name evidence="8 11" type="primary">lpoA</name>
    <name evidence="11" type="ORF">SGGMMB4_00549</name>
</gene>
<evidence type="ECO:0000256" key="3">
    <source>
        <dbReference type="ARBA" id="ARBA00022984"/>
    </source>
</evidence>
<dbReference type="GO" id="GO:0031241">
    <property type="term" value="C:periplasmic side of cell outer membrane"/>
    <property type="evidence" value="ECO:0007669"/>
    <property type="project" value="UniProtKB-UniRule"/>
</dbReference>
<evidence type="ECO:0000256" key="1">
    <source>
        <dbReference type="ARBA" id="ARBA00022729"/>
    </source>
</evidence>
<evidence type="ECO:0000313" key="11">
    <source>
        <dbReference type="EMBL" id="CRL43858.1"/>
    </source>
</evidence>
<keyword evidence="2 8" id="KW-0133">Cell shape</keyword>
<keyword evidence="7" id="KW-0449">Lipoprotein</keyword>
<dbReference type="Gene3D" id="1.25.40.10">
    <property type="entry name" value="Tetratricopeptide repeat domain"/>
    <property type="match status" value="1"/>
</dbReference>
<evidence type="ECO:0000256" key="2">
    <source>
        <dbReference type="ARBA" id="ARBA00022960"/>
    </source>
</evidence>
<evidence type="ECO:0000256" key="5">
    <source>
        <dbReference type="ARBA" id="ARBA00023139"/>
    </source>
</evidence>
<comment type="subunit">
    <text evidence="8">Interacts with PBP1a.</text>
</comment>
<keyword evidence="6 8" id="KW-0998">Cell outer membrane</keyword>
<dbReference type="SUPFAM" id="SSF53822">
    <property type="entry name" value="Periplasmic binding protein-like I"/>
    <property type="match status" value="1"/>
</dbReference>
<dbReference type="GO" id="GO:0009252">
    <property type="term" value="P:peptidoglycan biosynthetic process"/>
    <property type="evidence" value="ECO:0007669"/>
    <property type="project" value="UniProtKB-UniRule"/>
</dbReference>